<reference evidence="3" key="1">
    <citation type="submission" date="2014-10" db="EMBL/GenBank/DDBJ databases">
        <authorList>
            <person name="King R."/>
        </authorList>
    </citation>
    <scope>NUCLEOTIDE SEQUENCE [LARGE SCALE GENOMIC DNA]</scope>
    <source>
        <strain evidence="3">A3/5</strain>
    </source>
</reference>
<dbReference type="Proteomes" id="UP000245910">
    <property type="component" value="Chromosome II"/>
</dbReference>
<feature type="region of interest" description="Disordered" evidence="1">
    <location>
        <begin position="1"/>
        <end position="58"/>
    </location>
</feature>
<keyword evidence="3" id="KW-1185">Reference proteome</keyword>
<accession>A0A2L2TE96</accession>
<name>A0A2L2TE96_9HYPO</name>
<protein>
    <submittedName>
        <fullName evidence="2">Uncharacterized protein</fullName>
    </submittedName>
</protein>
<evidence type="ECO:0000256" key="1">
    <source>
        <dbReference type="SAM" id="MobiDB-lite"/>
    </source>
</evidence>
<proteinExistence type="predicted"/>
<evidence type="ECO:0000313" key="2">
    <source>
        <dbReference type="EMBL" id="CEI62727.1"/>
    </source>
</evidence>
<organism evidence="2 3">
    <name type="scientific">Fusarium venenatum</name>
    <dbReference type="NCBI Taxonomy" id="56646"/>
    <lineage>
        <taxon>Eukaryota</taxon>
        <taxon>Fungi</taxon>
        <taxon>Dikarya</taxon>
        <taxon>Ascomycota</taxon>
        <taxon>Pezizomycotina</taxon>
        <taxon>Sordariomycetes</taxon>
        <taxon>Hypocreomycetidae</taxon>
        <taxon>Hypocreales</taxon>
        <taxon>Nectriaceae</taxon>
        <taxon>Fusarium</taxon>
    </lineage>
</organism>
<evidence type="ECO:0000313" key="3">
    <source>
        <dbReference type="Proteomes" id="UP000245910"/>
    </source>
</evidence>
<sequence length="115" mass="13395">MSMKKYGLGYKGTNSYNEMDGRRRKTEKRQQLDRAEASPTAVGWTGGQKQKGKEGWSAGQARLMDGVPAQRQLMLKREPERTTRHGIQIRRFFDRNFGNKDVAENSIRRWKEFKS</sequence>
<dbReference type="EMBL" id="LN649230">
    <property type="protein sequence ID" value="CEI62727.1"/>
    <property type="molecule type" value="Genomic_DNA"/>
</dbReference>
<dbReference type="AlphaFoldDB" id="A0A2L2TE96"/>